<dbReference type="PANTHER" id="PTHR32438:SF5">
    <property type="entry name" value="4-ALPHA-GLUCANOTRANSFERASE DPE1, CHLOROPLASTIC_AMYLOPLASTIC"/>
    <property type="match status" value="1"/>
</dbReference>
<reference evidence="11 12" key="1">
    <citation type="journal article" date="2019" name="Int. J. Syst. Evol. Microbiol.">
        <title>The Global Catalogue of Microorganisms (GCM) 10K type strain sequencing project: providing services to taxonomists for standard genome sequencing and annotation.</title>
        <authorList>
            <consortium name="The Broad Institute Genomics Platform"/>
            <consortium name="The Broad Institute Genome Sequencing Center for Infectious Disease"/>
            <person name="Wu L."/>
            <person name="Ma J."/>
        </authorList>
    </citation>
    <scope>NUCLEOTIDE SEQUENCE [LARGE SCALE GENOMIC DNA]</scope>
    <source>
        <strain evidence="11 12">JCM 15933</strain>
    </source>
</reference>
<accession>A0ABN1ZHG6</accession>
<evidence type="ECO:0000256" key="3">
    <source>
        <dbReference type="ARBA" id="ARBA00012560"/>
    </source>
</evidence>
<proteinExistence type="inferred from homology"/>
<dbReference type="Gene3D" id="3.20.20.80">
    <property type="entry name" value="Glycosidases"/>
    <property type="match status" value="1"/>
</dbReference>
<keyword evidence="12" id="KW-1185">Reference proteome</keyword>
<sequence>MTVRVPAFPRGVATYYETSGHERVDIAPEVVQTVLALLGPPAAVPGPAAGGAPVVPSGPLPAVPRTWGWMLQLYGVRSAGSWGVGDFADLAAFTRWAASTGAGAILVNPLHAVAPVDPLPSSPYSPSSRRFVNPLYLRITDLPEYRSAAPDVRAAVDALRPAGPADELIDYDGVWRAKRAALALLCPAAEGAAPERPGRPERSELADFAVYCALVADHGPDWRTWPAELRQPGPAAYAVADPAAVAFHIWLQRRCAEQLAAANAAAAGMTVGIIHDLAVGIDPGGADAWTMQDVVAAGAKIGAPPDAFNQQGQDWGLATWSPDRLADTGYAAWRTLLRDIFRHAGGLRVDHVAGLWRLWWVPPGQTPAQGTYVYYDDEAMLGILVEEAKLAGAVVVGEDLGTVEEVVTTTLQDRNVLGSAVLWFTRDDDGRFLPPGDWPENALASVSTHDLPTAAGFLSGEHVLSRAEAGVLTRDVKLEWAAATADRTALLDLLDAEGLTGPDSTDEEIVLAMHQLLLRTPCRIVLASPYDVLGEVRQPNLPGTTTQYPNWRIPLPLPLEELTTDARMKQIADLFSGDISVARP</sequence>
<dbReference type="Pfam" id="PF02446">
    <property type="entry name" value="Glyco_hydro_77"/>
    <property type="match status" value="1"/>
</dbReference>
<evidence type="ECO:0000313" key="12">
    <source>
        <dbReference type="Proteomes" id="UP001501470"/>
    </source>
</evidence>
<evidence type="ECO:0000256" key="2">
    <source>
        <dbReference type="ARBA" id="ARBA00005684"/>
    </source>
</evidence>
<gene>
    <name evidence="11" type="primary">malQ</name>
    <name evidence="11" type="ORF">GCM10009827_000300</name>
</gene>
<dbReference type="PANTHER" id="PTHR32438">
    <property type="entry name" value="4-ALPHA-GLUCANOTRANSFERASE DPE1, CHLOROPLASTIC/AMYLOPLASTIC"/>
    <property type="match status" value="1"/>
</dbReference>
<evidence type="ECO:0000256" key="9">
    <source>
        <dbReference type="ARBA" id="ARBA00031501"/>
    </source>
</evidence>
<evidence type="ECO:0000256" key="1">
    <source>
        <dbReference type="ARBA" id="ARBA00000439"/>
    </source>
</evidence>
<protein>
    <recommendedName>
        <fullName evidence="4 10">4-alpha-glucanotransferase</fullName>
        <ecNumber evidence="3 10">2.4.1.25</ecNumber>
    </recommendedName>
    <alternativeName>
        <fullName evidence="8 10">Amylomaltase</fullName>
    </alternativeName>
    <alternativeName>
        <fullName evidence="9 10">Disproportionating enzyme</fullName>
    </alternativeName>
</protein>
<evidence type="ECO:0000256" key="4">
    <source>
        <dbReference type="ARBA" id="ARBA00020295"/>
    </source>
</evidence>
<evidence type="ECO:0000313" key="11">
    <source>
        <dbReference type="EMBL" id="GAA1499365.1"/>
    </source>
</evidence>
<evidence type="ECO:0000256" key="8">
    <source>
        <dbReference type="ARBA" id="ARBA00031423"/>
    </source>
</evidence>
<organism evidence="11 12">
    <name type="scientific">Dactylosporangium maewongense</name>
    <dbReference type="NCBI Taxonomy" id="634393"/>
    <lineage>
        <taxon>Bacteria</taxon>
        <taxon>Bacillati</taxon>
        <taxon>Actinomycetota</taxon>
        <taxon>Actinomycetes</taxon>
        <taxon>Micromonosporales</taxon>
        <taxon>Micromonosporaceae</taxon>
        <taxon>Dactylosporangium</taxon>
    </lineage>
</organism>
<dbReference type="NCBIfam" id="TIGR00217">
    <property type="entry name" value="malQ"/>
    <property type="match status" value="1"/>
</dbReference>
<evidence type="ECO:0000256" key="10">
    <source>
        <dbReference type="RuleBase" id="RU361207"/>
    </source>
</evidence>
<comment type="similarity">
    <text evidence="2 10">Belongs to the disproportionating enzyme family.</text>
</comment>
<dbReference type="InterPro" id="IPR003385">
    <property type="entry name" value="Glyco_hydro_77"/>
</dbReference>
<keyword evidence="5 10" id="KW-0328">Glycosyltransferase</keyword>
<dbReference type="Proteomes" id="UP001501470">
    <property type="component" value="Unassembled WGS sequence"/>
</dbReference>
<dbReference type="InterPro" id="IPR017853">
    <property type="entry name" value="GH"/>
</dbReference>
<evidence type="ECO:0000256" key="7">
    <source>
        <dbReference type="ARBA" id="ARBA00023277"/>
    </source>
</evidence>
<dbReference type="SUPFAM" id="SSF51445">
    <property type="entry name" value="(Trans)glycosidases"/>
    <property type="match status" value="1"/>
</dbReference>
<dbReference type="EMBL" id="BAAAQD010000001">
    <property type="protein sequence ID" value="GAA1499365.1"/>
    <property type="molecule type" value="Genomic_DNA"/>
</dbReference>
<evidence type="ECO:0000256" key="5">
    <source>
        <dbReference type="ARBA" id="ARBA00022676"/>
    </source>
</evidence>
<name>A0ABN1ZHG6_9ACTN</name>
<dbReference type="EC" id="2.4.1.25" evidence="3 10"/>
<keyword evidence="6 10" id="KW-0808">Transferase</keyword>
<comment type="catalytic activity">
    <reaction evidence="1 10">
        <text>Transfers a segment of a (1-&gt;4)-alpha-D-glucan to a new position in an acceptor, which may be glucose or a (1-&gt;4)-alpha-D-glucan.</text>
        <dbReference type="EC" id="2.4.1.25"/>
    </reaction>
</comment>
<comment type="caution">
    <text evidence="11">The sequence shown here is derived from an EMBL/GenBank/DDBJ whole genome shotgun (WGS) entry which is preliminary data.</text>
</comment>
<evidence type="ECO:0000256" key="6">
    <source>
        <dbReference type="ARBA" id="ARBA00022679"/>
    </source>
</evidence>
<keyword evidence="7 10" id="KW-0119">Carbohydrate metabolism</keyword>